<reference evidence="17 18" key="1">
    <citation type="submission" date="2022-11" db="EMBL/GenBank/DDBJ databases">
        <title>Haliovirga abyssi gen. nov., sp. nov., a mesophilic fermentative bacterium isolated from the Iheya North hydrothermal field and the proposal of Haliovirgaceae fam. nov.</title>
        <authorList>
            <person name="Miyazaki U."/>
            <person name="Tame A."/>
            <person name="Miyazaki J."/>
            <person name="Takai K."/>
            <person name="Sawayama S."/>
            <person name="Kitajima M."/>
            <person name="Okamoto A."/>
            <person name="Nakagawa S."/>
        </authorList>
    </citation>
    <scope>NUCLEOTIDE SEQUENCE [LARGE SCALE GENOMIC DNA]</scope>
    <source>
        <strain evidence="17 18">IC12</strain>
    </source>
</reference>
<feature type="modified residue" description="Phosphohistidine" evidence="12">
    <location>
        <position position="51"/>
    </location>
</feature>
<dbReference type="Pfam" id="PF02895">
    <property type="entry name" value="H-kinase_dim"/>
    <property type="match status" value="1"/>
</dbReference>
<dbReference type="GO" id="GO:0005737">
    <property type="term" value="C:cytoplasm"/>
    <property type="evidence" value="ECO:0007669"/>
    <property type="project" value="InterPro"/>
</dbReference>
<dbReference type="GO" id="GO:0006935">
    <property type="term" value="P:chemotaxis"/>
    <property type="evidence" value="ECO:0007669"/>
    <property type="project" value="InterPro"/>
</dbReference>
<dbReference type="InterPro" id="IPR036061">
    <property type="entry name" value="CheW-like_dom_sf"/>
</dbReference>
<evidence type="ECO:0000259" key="16">
    <source>
        <dbReference type="PROSITE" id="PS50894"/>
    </source>
</evidence>
<gene>
    <name evidence="17" type="ORF">HLVA_02050</name>
</gene>
<keyword evidence="7" id="KW-0547">Nucleotide-binding</keyword>
<dbReference type="InterPro" id="IPR036890">
    <property type="entry name" value="HATPase_C_sf"/>
</dbReference>
<dbReference type="RefSeq" id="WP_307904585.1">
    <property type="nucleotide sequence ID" value="NZ_AP027059.1"/>
</dbReference>
<dbReference type="EC" id="2.7.13.3" evidence="2"/>
<dbReference type="InterPro" id="IPR051315">
    <property type="entry name" value="Bact_Chemotaxis_CheA"/>
</dbReference>
<keyword evidence="8" id="KW-0418">Kinase</keyword>
<organism evidence="17 18">
    <name type="scientific">Haliovirga abyssi</name>
    <dbReference type="NCBI Taxonomy" id="2996794"/>
    <lineage>
        <taxon>Bacteria</taxon>
        <taxon>Fusobacteriati</taxon>
        <taxon>Fusobacteriota</taxon>
        <taxon>Fusobacteriia</taxon>
        <taxon>Fusobacteriales</taxon>
        <taxon>Haliovirgaceae</taxon>
        <taxon>Haliovirga</taxon>
    </lineage>
</organism>
<sequence length="834" mass="95713">MMKKFDEENIEILVDVLEEIDIYKETIERSILKFEKESNNEIVDELFRAYHSIKGIVGFANLDSIATIASFTEKILKTLKDKNENIENKDEIVSLLLDSIDLLKEIEMKINEALSSKGDKKEISIDIVDIGEEEFKKRVLDIIGEKEEKSELVFDNLNYEYEDKIISQSFEKYTYEFGDNLKIAEESLLNLENKFSEEEINVLMRAFHSIKGGAGLLLILQTNENTKKIFKLIEKVAHSLEDLVQVAEYENDSKDFDSFYKGIDILKGIYRSLSSKEKTIKINNDYLEKVNRVSKEENKKQNEDKQEEDKQEEKDKKKIAKIKTLKNFNNQFIEYLKKNVIEKEEYNVGKSKRISKGLRGSLKNLKFNEKLDFINDIINSIENEEMQEIKDKLEELKKWDFEVEKPLKNKSQNEEAEKKNINIKSNGKGDNETTLKKVATNRSIRLSKDKVDKMVNLVSELLTLKNQQANLTKDVSGYKEISGKMKKVYGNFERLTLEFQNIVMSMRMVGIENLFNRYRRTVRDSAKALGKEVELIIEGGETAIDEDIMELLSDPLTHMVRNSVDHGLGMPEEREENGKTRTGHVTLRAYNKGGFIFIEVEDDGRGLNHNKILQKAGEKELINDIDIEKLTPEDIYQFIFLPGFSTSEKVTNLSGRGVGMDVVKTNITSLGGRIIINSKEGEGTKFILKIPLSLSIIKGLMVKLDKGKYILPLENIRENIKLKKSNIRRYKNSYLAVIRDEPIPLIDIKFLTGKSLGEIINKEYFYDLIPIVVLDIDGENYGIVADGFIEENEYMVKPIPDFLKGNNLFSGTTILGDGSLVLILNPTTTVTLKE</sequence>
<feature type="compositionally biased region" description="Basic and acidic residues" evidence="13">
    <location>
        <begin position="409"/>
        <end position="420"/>
    </location>
</feature>
<comment type="catalytic activity">
    <reaction evidence="1">
        <text>ATP + protein L-histidine = ADP + protein N-phospho-L-histidine.</text>
        <dbReference type="EC" id="2.7.13.3"/>
    </reaction>
</comment>
<dbReference type="Pfam" id="PF02518">
    <property type="entry name" value="HATPase_c"/>
    <property type="match status" value="1"/>
</dbReference>
<evidence type="ECO:0000256" key="7">
    <source>
        <dbReference type="ARBA" id="ARBA00022741"/>
    </source>
</evidence>
<dbReference type="SUPFAM" id="SSF47226">
    <property type="entry name" value="Histidine-containing phosphotransfer domain, HPT domain"/>
    <property type="match status" value="2"/>
</dbReference>
<dbReference type="Pfam" id="PF01584">
    <property type="entry name" value="CheW"/>
    <property type="match status" value="1"/>
</dbReference>
<dbReference type="PROSITE" id="PS50109">
    <property type="entry name" value="HIS_KIN"/>
    <property type="match status" value="1"/>
</dbReference>
<dbReference type="KEGG" id="haby:HLVA_02050"/>
<evidence type="ECO:0000313" key="18">
    <source>
        <dbReference type="Proteomes" id="UP001321582"/>
    </source>
</evidence>
<dbReference type="CDD" id="cd00088">
    <property type="entry name" value="HPT"/>
    <property type="match status" value="2"/>
</dbReference>
<dbReference type="PROSITE" id="PS50894">
    <property type="entry name" value="HPT"/>
    <property type="match status" value="2"/>
</dbReference>
<dbReference type="FunFam" id="3.30.565.10:FF:000016">
    <property type="entry name" value="Chemotaxis protein CheA, putative"/>
    <property type="match status" value="1"/>
</dbReference>
<evidence type="ECO:0000256" key="12">
    <source>
        <dbReference type="PROSITE-ProRule" id="PRU00110"/>
    </source>
</evidence>
<keyword evidence="9" id="KW-0067">ATP-binding</keyword>
<keyword evidence="18" id="KW-1185">Reference proteome</keyword>
<dbReference type="SMART" id="SM00073">
    <property type="entry name" value="HPT"/>
    <property type="match status" value="1"/>
</dbReference>
<dbReference type="SUPFAM" id="SSF50341">
    <property type="entry name" value="CheW-like"/>
    <property type="match status" value="1"/>
</dbReference>
<dbReference type="PRINTS" id="PR00344">
    <property type="entry name" value="BCTRLSENSOR"/>
</dbReference>
<dbReference type="Gene3D" id="1.20.120.160">
    <property type="entry name" value="HPT domain"/>
    <property type="match status" value="2"/>
</dbReference>
<dbReference type="SMART" id="SM00387">
    <property type="entry name" value="HATPase_c"/>
    <property type="match status" value="1"/>
</dbReference>
<keyword evidence="6" id="KW-0808">Transferase</keyword>
<dbReference type="AlphaFoldDB" id="A0AAU9DUI3"/>
<dbReference type="PANTHER" id="PTHR43395:SF10">
    <property type="entry name" value="CHEMOTAXIS PROTEIN CHEA"/>
    <property type="match status" value="1"/>
</dbReference>
<evidence type="ECO:0000313" key="17">
    <source>
        <dbReference type="EMBL" id="BDU49636.1"/>
    </source>
</evidence>
<name>A0AAU9DUI3_9FUSO</name>
<evidence type="ECO:0000256" key="8">
    <source>
        <dbReference type="ARBA" id="ARBA00022777"/>
    </source>
</evidence>
<evidence type="ECO:0000256" key="3">
    <source>
        <dbReference type="ARBA" id="ARBA00021495"/>
    </source>
</evidence>
<dbReference type="InterPro" id="IPR005467">
    <property type="entry name" value="His_kinase_dom"/>
</dbReference>
<keyword evidence="10" id="KW-0902">Two-component regulatory system</keyword>
<keyword evidence="4" id="KW-0145">Chemotaxis</keyword>
<dbReference type="SUPFAM" id="SSF47384">
    <property type="entry name" value="Homodimeric domain of signal transducing histidine kinase"/>
    <property type="match status" value="1"/>
</dbReference>
<keyword evidence="5 12" id="KW-0597">Phosphoprotein</keyword>
<dbReference type="InterPro" id="IPR003594">
    <property type="entry name" value="HATPase_dom"/>
</dbReference>
<dbReference type="InterPro" id="IPR037006">
    <property type="entry name" value="CheA-like_homodim_sf"/>
</dbReference>
<evidence type="ECO:0000256" key="2">
    <source>
        <dbReference type="ARBA" id="ARBA00012438"/>
    </source>
</evidence>
<dbReference type="CDD" id="cd16916">
    <property type="entry name" value="HATPase_CheA-like"/>
    <property type="match status" value="1"/>
</dbReference>
<dbReference type="InterPro" id="IPR002545">
    <property type="entry name" value="CheW-lke_dom"/>
</dbReference>
<dbReference type="Gene3D" id="3.30.565.10">
    <property type="entry name" value="Histidine kinase-like ATPase, C-terminal domain"/>
    <property type="match status" value="1"/>
</dbReference>
<dbReference type="Pfam" id="PF01627">
    <property type="entry name" value="Hpt"/>
    <property type="match status" value="1"/>
</dbReference>
<dbReference type="GO" id="GO:0000155">
    <property type="term" value="F:phosphorelay sensor kinase activity"/>
    <property type="evidence" value="ECO:0007669"/>
    <property type="project" value="InterPro"/>
</dbReference>
<feature type="region of interest" description="Disordered" evidence="13">
    <location>
        <begin position="409"/>
        <end position="433"/>
    </location>
</feature>
<protein>
    <recommendedName>
        <fullName evidence="3">Chemotaxis protein CheA</fullName>
        <ecNumber evidence="2">2.7.13.3</ecNumber>
    </recommendedName>
</protein>
<evidence type="ECO:0000256" key="13">
    <source>
        <dbReference type="SAM" id="MobiDB-lite"/>
    </source>
</evidence>
<evidence type="ECO:0000256" key="9">
    <source>
        <dbReference type="ARBA" id="ARBA00022840"/>
    </source>
</evidence>
<dbReference type="SUPFAM" id="SSF55874">
    <property type="entry name" value="ATPase domain of HSP90 chaperone/DNA topoisomerase II/histidine kinase"/>
    <property type="match status" value="1"/>
</dbReference>
<evidence type="ECO:0000256" key="10">
    <source>
        <dbReference type="ARBA" id="ARBA00023012"/>
    </source>
</evidence>
<evidence type="ECO:0000256" key="11">
    <source>
        <dbReference type="ARBA" id="ARBA00035100"/>
    </source>
</evidence>
<dbReference type="PROSITE" id="PS50851">
    <property type="entry name" value="CHEW"/>
    <property type="match status" value="1"/>
</dbReference>
<dbReference type="Gene3D" id="2.30.30.40">
    <property type="entry name" value="SH3 Domains"/>
    <property type="match status" value="1"/>
</dbReference>
<dbReference type="SMART" id="SM00260">
    <property type="entry name" value="CheW"/>
    <property type="match status" value="1"/>
</dbReference>
<dbReference type="PANTHER" id="PTHR43395">
    <property type="entry name" value="SENSOR HISTIDINE KINASE CHEA"/>
    <property type="match status" value="1"/>
</dbReference>
<evidence type="ECO:0000259" key="14">
    <source>
        <dbReference type="PROSITE" id="PS50109"/>
    </source>
</evidence>
<proteinExistence type="predicted"/>
<dbReference type="InterPro" id="IPR008207">
    <property type="entry name" value="Sig_transdc_His_kin_Hpt_dom"/>
</dbReference>
<dbReference type="Gene3D" id="1.10.287.560">
    <property type="entry name" value="Histidine kinase CheA-like, homodimeric domain"/>
    <property type="match status" value="1"/>
</dbReference>
<feature type="region of interest" description="Disordered" evidence="13">
    <location>
        <begin position="293"/>
        <end position="316"/>
    </location>
</feature>
<dbReference type="InterPro" id="IPR036097">
    <property type="entry name" value="HisK_dim/P_sf"/>
</dbReference>
<feature type="domain" description="Histidine kinase" evidence="14">
    <location>
        <begin position="449"/>
        <end position="694"/>
    </location>
</feature>
<accession>A0AAU9DUI3</accession>
<feature type="domain" description="CheW-like" evidence="15">
    <location>
        <begin position="696"/>
        <end position="834"/>
    </location>
</feature>
<dbReference type="InterPro" id="IPR004358">
    <property type="entry name" value="Sig_transdc_His_kin-like_C"/>
</dbReference>
<feature type="domain" description="HPt" evidence="16">
    <location>
        <begin position="5"/>
        <end position="110"/>
    </location>
</feature>
<evidence type="ECO:0000259" key="15">
    <source>
        <dbReference type="PROSITE" id="PS50851"/>
    </source>
</evidence>
<dbReference type="InterPro" id="IPR036641">
    <property type="entry name" value="HPT_dom_sf"/>
</dbReference>
<evidence type="ECO:0000256" key="6">
    <source>
        <dbReference type="ARBA" id="ARBA00022679"/>
    </source>
</evidence>
<evidence type="ECO:0000256" key="4">
    <source>
        <dbReference type="ARBA" id="ARBA00022500"/>
    </source>
</evidence>
<dbReference type="SMART" id="SM01231">
    <property type="entry name" value="H-kinase_dim"/>
    <property type="match status" value="1"/>
</dbReference>
<dbReference type="InterPro" id="IPR004105">
    <property type="entry name" value="CheA-like_dim"/>
</dbReference>
<comment type="function">
    <text evidence="11">Involved in the transmission of sensory signals from the chemoreceptors to the flagellar motors. CheA is autophosphorylated; it can transfer its phosphate group to either CheB or CheY.</text>
</comment>
<dbReference type="EMBL" id="AP027059">
    <property type="protein sequence ID" value="BDU49636.1"/>
    <property type="molecule type" value="Genomic_DNA"/>
</dbReference>
<dbReference type="Proteomes" id="UP001321582">
    <property type="component" value="Chromosome"/>
</dbReference>
<feature type="modified residue" description="Phosphohistidine" evidence="12">
    <location>
        <position position="208"/>
    </location>
</feature>
<feature type="domain" description="HPt" evidence="16">
    <location>
        <begin position="162"/>
        <end position="273"/>
    </location>
</feature>
<evidence type="ECO:0000256" key="1">
    <source>
        <dbReference type="ARBA" id="ARBA00000085"/>
    </source>
</evidence>
<evidence type="ECO:0000256" key="5">
    <source>
        <dbReference type="ARBA" id="ARBA00022553"/>
    </source>
</evidence>